<evidence type="ECO:0000256" key="3">
    <source>
        <dbReference type="ARBA" id="ARBA00022989"/>
    </source>
</evidence>
<feature type="compositionally biased region" description="Polar residues" evidence="6">
    <location>
        <begin position="358"/>
        <end position="372"/>
    </location>
</feature>
<evidence type="ECO:0000313" key="9">
    <source>
        <dbReference type="EMBL" id="KAF2827835.1"/>
    </source>
</evidence>
<dbReference type="Proteomes" id="UP000799424">
    <property type="component" value="Unassembled WGS sequence"/>
</dbReference>
<dbReference type="InterPro" id="IPR049326">
    <property type="entry name" value="Rhodopsin_dom_fungi"/>
</dbReference>
<keyword evidence="3 7" id="KW-1133">Transmembrane helix</keyword>
<keyword evidence="2 7" id="KW-0812">Transmembrane</keyword>
<dbReference type="OrthoDB" id="444631at2759"/>
<reference evidence="9" key="1">
    <citation type="journal article" date="2020" name="Stud. Mycol.">
        <title>101 Dothideomycetes genomes: a test case for predicting lifestyles and emergence of pathogens.</title>
        <authorList>
            <person name="Haridas S."/>
            <person name="Albert R."/>
            <person name="Binder M."/>
            <person name="Bloem J."/>
            <person name="Labutti K."/>
            <person name="Salamov A."/>
            <person name="Andreopoulos B."/>
            <person name="Baker S."/>
            <person name="Barry K."/>
            <person name="Bills G."/>
            <person name="Bluhm B."/>
            <person name="Cannon C."/>
            <person name="Castanera R."/>
            <person name="Culley D."/>
            <person name="Daum C."/>
            <person name="Ezra D."/>
            <person name="Gonzalez J."/>
            <person name="Henrissat B."/>
            <person name="Kuo A."/>
            <person name="Liang C."/>
            <person name="Lipzen A."/>
            <person name="Lutzoni F."/>
            <person name="Magnuson J."/>
            <person name="Mondo S."/>
            <person name="Nolan M."/>
            <person name="Ohm R."/>
            <person name="Pangilinan J."/>
            <person name="Park H.-J."/>
            <person name="Ramirez L."/>
            <person name="Alfaro M."/>
            <person name="Sun H."/>
            <person name="Tritt A."/>
            <person name="Yoshinaga Y."/>
            <person name="Zwiers L.-H."/>
            <person name="Turgeon B."/>
            <person name="Goodwin S."/>
            <person name="Spatafora J."/>
            <person name="Crous P."/>
            <person name="Grigoriev I."/>
        </authorList>
    </citation>
    <scope>NUCLEOTIDE SEQUENCE</scope>
    <source>
        <strain evidence="9">CBS 113818</strain>
    </source>
</reference>
<keyword evidence="10" id="KW-1185">Reference proteome</keyword>
<comment type="similarity">
    <text evidence="5">Belongs to the SAT4 family.</text>
</comment>
<evidence type="ECO:0000313" key="10">
    <source>
        <dbReference type="Proteomes" id="UP000799424"/>
    </source>
</evidence>
<dbReference type="AlphaFoldDB" id="A0A6A7A5G9"/>
<feature type="transmembrane region" description="Helical" evidence="7">
    <location>
        <begin position="229"/>
        <end position="251"/>
    </location>
</feature>
<evidence type="ECO:0000256" key="6">
    <source>
        <dbReference type="SAM" id="MobiDB-lite"/>
    </source>
</evidence>
<evidence type="ECO:0000256" key="7">
    <source>
        <dbReference type="SAM" id="Phobius"/>
    </source>
</evidence>
<dbReference type="PANTHER" id="PTHR33048">
    <property type="entry name" value="PTH11-LIKE INTEGRAL MEMBRANE PROTEIN (AFU_ORTHOLOGUE AFUA_5G11245)"/>
    <property type="match status" value="1"/>
</dbReference>
<protein>
    <recommendedName>
        <fullName evidence="8">Rhodopsin domain-containing protein</fullName>
    </recommendedName>
</protein>
<name>A0A6A7A5G9_9PLEO</name>
<feature type="transmembrane region" description="Helical" evidence="7">
    <location>
        <begin position="36"/>
        <end position="58"/>
    </location>
</feature>
<evidence type="ECO:0000256" key="4">
    <source>
        <dbReference type="ARBA" id="ARBA00023136"/>
    </source>
</evidence>
<feature type="transmembrane region" description="Helical" evidence="7">
    <location>
        <begin position="70"/>
        <end position="94"/>
    </location>
</feature>
<dbReference type="InterPro" id="IPR052337">
    <property type="entry name" value="SAT4-like"/>
</dbReference>
<sequence length="399" mass="43790">MAQPTQGTADPWSIALTDPPDGIISNLSQRSDMLNMVIGIMVAMFVLTTTFVSLRVWVSWGDRESGKAGDWCAVATLLFTAAAKAMLIPHTSAVGKPLWNISLGLYMSEWQRRLSVAVVVMTNTALFLGKCCVLLLYHRIFGHYDRVRYQIYAAGVLSCSILLLAIEVLVVCVPLPGHPWRERGHYATSMRFSILLTTGFSLAVDILVLAMSIPIILKLNLSRKKKAGVLSIFLTGVLAIITGTVALYYRVVLFRSGGGLRKGIIALLCAIVEADASVIVSSMPSAAKVWTRHIKGSALYGFFRAMFCSNKERPKESGPPGDIGKAEAEDEAAMHRKRRRNPFSLLTTFLTTNVYATEASRTTEQPTSSPDVAQSYERPVRVSLHSEDISQHVERPNTV</sequence>
<accession>A0A6A7A5G9</accession>
<keyword evidence="4 7" id="KW-0472">Membrane</keyword>
<proteinExistence type="inferred from homology"/>
<evidence type="ECO:0000256" key="5">
    <source>
        <dbReference type="ARBA" id="ARBA00038359"/>
    </source>
</evidence>
<dbReference type="Pfam" id="PF20684">
    <property type="entry name" value="Fung_rhodopsin"/>
    <property type="match status" value="1"/>
</dbReference>
<comment type="subcellular location">
    <subcellularLocation>
        <location evidence="1">Membrane</location>
        <topology evidence="1">Multi-pass membrane protein</topology>
    </subcellularLocation>
</comment>
<gene>
    <name evidence="9" type="ORF">CC86DRAFT_200759</name>
</gene>
<feature type="domain" description="Rhodopsin" evidence="8">
    <location>
        <begin position="54"/>
        <end position="290"/>
    </location>
</feature>
<dbReference type="GO" id="GO:0016020">
    <property type="term" value="C:membrane"/>
    <property type="evidence" value="ECO:0007669"/>
    <property type="project" value="UniProtKB-SubCell"/>
</dbReference>
<evidence type="ECO:0000259" key="8">
    <source>
        <dbReference type="Pfam" id="PF20684"/>
    </source>
</evidence>
<feature type="transmembrane region" description="Helical" evidence="7">
    <location>
        <begin position="191"/>
        <end position="217"/>
    </location>
</feature>
<evidence type="ECO:0000256" key="2">
    <source>
        <dbReference type="ARBA" id="ARBA00022692"/>
    </source>
</evidence>
<feature type="region of interest" description="Disordered" evidence="6">
    <location>
        <begin position="358"/>
        <end position="377"/>
    </location>
</feature>
<feature type="transmembrane region" description="Helical" evidence="7">
    <location>
        <begin position="114"/>
        <end position="137"/>
    </location>
</feature>
<feature type="transmembrane region" description="Helical" evidence="7">
    <location>
        <begin position="263"/>
        <end position="283"/>
    </location>
</feature>
<evidence type="ECO:0000256" key="1">
    <source>
        <dbReference type="ARBA" id="ARBA00004141"/>
    </source>
</evidence>
<feature type="transmembrane region" description="Helical" evidence="7">
    <location>
        <begin position="149"/>
        <end position="171"/>
    </location>
</feature>
<organism evidence="9 10">
    <name type="scientific">Ophiobolus disseminans</name>
    <dbReference type="NCBI Taxonomy" id="1469910"/>
    <lineage>
        <taxon>Eukaryota</taxon>
        <taxon>Fungi</taxon>
        <taxon>Dikarya</taxon>
        <taxon>Ascomycota</taxon>
        <taxon>Pezizomycotina</taxon>
        <taxon>Dothideomycetes</taxon>
        <taxon>Pleosporomycetidae</taxon>
        <taxon>Pleosporales</taxon>
        <taxon>Pleosporineae</taxon>
        <taxon>Phaeosphaeriaceae</taxon>
        <taxon>Ophiobolus</taxon>
    </lineage>
</organism>
<dbReference type="PANTHER" id="PTHR33048:SF158">
    <property type="entry name" value="MEMBRANE PROTEIN PTH11-LIKE, PUTATIVE-RELATED"/>
    <property type="match status" value="1"/>
</dbReference>
<feature type="region of interest" description="Disordered" evidence="6">
    <location>
        <begin position="312"/>
        <end position="337"/>
    </location>
</feature>
<dbReference type="EMBL" id="MU006223">
    <property type="protein sequence ID" value="KAF2827835.1"/>
    <property type="molecule type" value="Genomic_DNA"/>
</dbReference>